<protein>
    <recommendedName>
        <fullName evidence="9">Cilia- and flagella-associated protein 43</fullName>
    </recommendedName>
</protein>
<keyword evidence="5" id="KW-0175">Coiled coil</keyword>
<evidence type="ECO:0000256" key="3">
    <source>
        <dbReference type="ARBA" id="ARBA00022574"/>
    </source>
</evidence>
<dbReference type="GO" id="GO:0003341">
    <property type="term" value="P:cilium movement"/>
    <property type="evidence" value="ECO:0007669"/>
    <property type="project" value="UniProtKB-ARBA"/>
</dbReference>
<name>A0A232FDM9_9HYME</name>
<dbReference type="SUPFAM" id="SSF50978">
    <property type="entry name" value="WD40 repeat-like"/>
    <property type="match status" value="1"/>
</dbReference>
<proteinExistence type="inferred from homology"/>
<organism evidence="10 11">
    <name type="scientific">Trichomalopsis sarcophagae</name>
    <dbReference type="NCBI Taxonomy" id="543379"/>
    <lineage>
        <taxon>Eukaryota</taxon>
        <taxon>Metazoa</taxon>
        <taxon>Ecdysozoa</taxon>
        <taxon>Arthropoda</taxon>
        <taxon>Hexapoda</taxon>
        <taxon>Insecta</taxon>
        <taxon>Pterygota</taxon>
        <taxon>Neoptera</taxon>
        <taxon>Endopterygota</taxon>
        <taxon>Hymenoptera</taxon>
        <taxon>Apocrita</taxon>
        <taxon>Proctotrupomorpha</taxon>
        <taxon>Chalcidoidea</taxon>
        <taxon>Pteromalidae</taxon>
        <taxon>Pteromalinae</taxon>
        <taxon>Trichomalopsis</taxon>
    </lineage>
</organism>
<dbReference type="GO" id="GO:0005930">
    <property type="term" value="C:axoneme"/>
    <property type="evidence" value="ECO:0007669"/>
    <property type="project" value="UniProtKB-SubCell"/>
</dbReference>
<comment type="caution">
    <text evidence="10">The sequence shown here is derived from an EMBL/GenBank/DDBJ whole genome shotgun (WGS) entry which is preliminary data.</text>
</comment>
<dbReference type="Proteomes" id="UP000215335">
    <property type="component" value="Unassembled WGS sequence"/>
</dbReference>
<dbReference type="Pfam" id="PF25828">
    <property type="entry name" value="CC_Cfap43"/>
    <property type="match status" value="1"/>
</dbReference>
<evidence type="ECO:0000256" key="7">
    <source>
        <dbReference type="ARBA" id="ARBA00023273"/>
    </source>
</evidence>
<sequence length="1284" mass="151344">MMLARHKEAILIHTDAGNILELSFNENQPHLERIFESCRKFVSMCMLKPQESHIVVLDISNSLKLVDIVDGNVCTEFHIDTNDQVLCIKTHPYIPLLVVSTMSGKCIIFIASTKSFHMLKMIHLHRNPLERVKFSNNGCLFGAVSTEPSHIFLLRTIVKMEIKVFFHVALKKPIVDFLIFEIRETIRLVILVKTCPIAPAGDFIEIYSVNKWENSCQKIHRIHLHGHYQNLKYGPGNICDFMGIPYLLKQLHLFKIESDLIVLTNVLFSEHKLRKFDIITCGFDGFVILRENSNLSKRQKVFMVHHYQEKGAKKSLSSLWGKIILSLGKNGSLVCLKNCESQEESKDTFVEFKKNIETFKWEYIDIEAAIYNNKTLLELEDEKAIERERNDMLCIKSITLKDLSNLKTKIKRLLDLNETKSSECRLPVSTFDLDSEKRNKKINIALSEQEEAKVYLQTSINQKEKIIEYLMKSFWNTLETHDCTLISFNCKTYVNNFRLRHMDKPEKMDDFSIELFNTPLLSSCLEISNFETDQPILEPTMFQEILQKSNRDEEFLYLQYSNDIVFTGSTSFQWIKDAVPPNQLLTTVFDDSHHDIITSRENRLKIYFNKRFDEMRSLKNNVLIDMEDRLKRLTKCKKELKEVFGITFENDKFVKIKWQSTETPEDVVKIKEEEIPFEFQKDICLNNENEKTINNLVEAERTSMSVPDHEIVFRAAKLQDMMDGLLEVRWEDEVRKDVPKPECLLLKRPSQYDKIDIAAVEVYKQKMAKLEAERRKYKLFLETEINNINEQIKADVENFDRKMEEFALEKIKIKSAILQEFLLRLNDQKRRLLKDYANRKMFNIVNYDLVILENENRTLSNEVTNIEPIVTDLRNKYESLNKRDRVLEGKFRGEFAELKQPIVEHLLRQYKRRPRIGQITCTSLTYLVETNKCLMAGKKSAILPREYLDFLRGMDALDVMPNSLPPQIDTSHWQSLCKLRRNKVEIEIKLRIAALELAEAEQTFFYLQKLSSVAQSKIFFMKNTIEEETIKQSKFLKNPEIQLVLKAAQIEILITGDTSNFENAAVVTCKQLVDVNNEIIMEGEKKIAAMRALMKLKKSIRFRSWKYQCMFRKMKHLREHLTVLQKTKIGKEMQNYLVERLEDKIQYKDATSCDKMLKSVQRKFERMLDDERINLLRVLTEINYWSKMNVELITSKELFSLKKQKQIEQLEEDHLRKRNRLFHKNHLRSIMERTRLVETVKESHNELMNLQTQLELLKLKTYPTLRCKDASYYRRSILKKYSYT</sequence>
<keyword evidence="7" id="KW-0966">Cell projection</keyword>
<keyword evidence="4" id="KW-0677">Repeat</keyword>
<reference evidence="10 11" key="1">
    <citation type="journal article" date="2017" name="Curr. Biol.">
        <title>The Evolution of Venom by Co-option of Single-Copy Genes.</title>
        <authorList>
            <person name="Martinson E.O."/>
            <person name="Mrinalini"/>
            <person name="Kelkar Y.D."/>
            <person name="Chang C.H."/>
            <person name="Werren J.H."/>
        </authorList>
    </citation>
    <scope>NUCLEOTIDE SEQUENCE [LARGE SCALE GENOMIC DNA]</scope>
    <source>
        <strain evidence="10 11">Alberta</strain>
        <tissue evidence="10">Whole body</tissue>
    </source>
</reference>
<dbReference type="OrthoDB" id="535167at2759"/>
<dbReference type="PANTHER" id="PTHR14885">
    <property type="entry name" value="CILIA- AND FLAGELLA-ASSOCIATED PROTEIN 43-RELATED"/>
    <property type="match status" value="1"/>
</dbReference>
<evidence type="ECO:0000256" key="2">
    <source>
        <dbReference type="ARBA" id="ARBA00022490"/>
    </source>
</evidence>
<evidence type="ECO:0000256" key="8">
    <source>
        <dbReference type="ARBA" id="ARBA00023605"/>
    </source>
</evidence>
<evidence type="ECO:0000256" key="9">
    <source>
        <dbReference type="ARBA" id="ARBA00023662"/>
    </source>
</evidence>
<evidence type="ECO:0000313" key="11">
    <source>
        <dbReference type="Proteomes" id="UP000215335"/>
    </source>
</evidence>
<dbReference type="PANTHER" id="PTHR14885:SF1">
    <property type="entry name" value="CILIA- AND FLAGELLA-ASSOCIATED PROTEIN 43"/>
    <property type="match status" value="1"/>
</dbReference>
<keyword evidence="11" id="KW-1185">Reference proteome</keyword>
<keyword evidence="6" id="KW-0206">Cytoskeleton</keyword>
<comment type="subcellular location">
    <subcellularLocation>
        <location evidence="1">Cytoplasm</location>
        <location evidence="1">Cytoskeleton</location>
        <location evidence="1">Cilium axoneme</location>
    </subcellularLocation>
</comment>
<evidence type="ECO:0000256" key="5">
    <source>
        <dbReference type="ARBA" id="ARBA00023054"/>
    </source>
</evidence>
<accession>A0A232FDM9</accession>
<dbReference type="GO" id="GO:0060271">
    <property type="term" value="P:cilium assembly"/>
    <property type="evidence" value="ECO:0007669"/>
    <property type="project" value="TreeGrafter"/>
</dbReference>
<gene>
    <name evidence="10" type="ORF">TSAR_006187</name>
</gene>
<dbReference type="InterPro" id="IPR036322">
    <property type="entry name" value="WD40_repeat_dom_sf"/>
</dbReference>
<evidence type="ECO:0000256" key="6">
    <source>
        <dbReference type="ARBA" id="ARBA00023212"/>
    </source>
</evidence>
<evidence type="ECO:0000256" key="4">
    <source>
        <dbReference type="ARBA" id="ARBA00022737"/>
    </source>
</evidence>
<keyword evidence="3" id="KW-0853">WD repeat</keyword>
<dbReference type="InterPro" id="IPR015943">
    <property type="entry name" value="WD40/YVTN_repeat-like_dom_sf"/>
</dbReference>
<comment type="similarity">
    <text evidence="8">Belongs to the CFAP43 family.</text>
</comment>
<evidence type="ECO:0000256" key="1">
    <source>
        <dbReference type="ARBA" id="ARBA00004430"/>
    </source>
</evidence>
<dbReference type="EMBL" id="NNAY01000386">
    <property type="protein sequence ID" value="OXU28752.1"/>
    <property type="molecule type" value="Genomic_DNA"/>
</dbReference>
<evidence type="ECO:0000313" key="10">
    <source>
        <dbReference type="EMBL" id="OXU28752.1"/>
    </source>
</evidence>
<keyword evidence="2" id="KW-0963">Cytoplasm</keyword>
<dbReference type="Gene3D" id="2.130.10.10">
    <property type="entry name" value="YVTN repeat-like/Quinoprotein amine dehydrogenase"/>
    <property type="match status" value="1"/>
</dbReference>